<evidence type="ECO:0000256" key="3">
    <source>
        <dbReference type="ARBA" id="ARBA00022840"/>
    </source>
</evidence>
<dbReference type="GO" id="GO:0004674">
    <property type="term" value="F:protein serine/threonine kinase activity"/>
    <property type="evidence" value="ECO:0007669"/>
    <property type="project" value="UniProtKB-KW"/>
</dbReference>
<dbReference type="RefSeq" id="XP_068349690.1">
    <property type="nucleotide sequence ID" value="XM_068511341.1"/>
</dbReference>
<accession>A0A1J4JCY9</accession>
<keyword evidence="1" id="KW-0723">Serine/threonine-protein kinase</keyword>
<dbReference type="AlphaFoldDB" id="A0A1J4JCY9"/>
<dbReference type="OrthoDB" id="1668230at2759"/>
<name>A0A1J4JCY9_9EUKA</name>
<dbReference type="Proteomes" id="UP000179807">
    <property type="component" value="Unassembled WGS sequence"/>
</dbReference>
<dbReference type="InterPro" id="IPR001245">
    <property type="entry name" value="Ser-Thr/Tyr_kinase_cat_dom"/>
</dbReference>
<dbReference type="PROSITE" id="PS00108">
    <property type="entry name" value="PROTEIN_KINASE_ST"/>
    <property type="match status" value="1"/>
</dbReference>
<evidence type="ECO:0000256" key="4">
    <source>
        <dbReference type="PROSITE-ProRule" id="PRU10141"/>
    </source>
</evidence>
<dbReference type="SMART" id="SM00220">
    <property type="entry name" value="S_TKc"/>
    <property type="match status" value="1"/>
</dbReference>
<proteinExistence type="predicted"/>
<keyword evidence="6" id="KW-0418">Kinase</keyword>
<feature type="domain" description="Protein kinase" evidence="5">
    <location>
        <begin position="214"/>
        <end position="474"/>
    </location>
</feature>
<evidence type="ECO:0000256" key="2">
    <source>
        <dbReference type="ARBA" id="ARBA00022741"/>
    </source>
</evidence>
<keyword evidence="2 4" id="KW-0547">Nucleotide-binding</keyword>
<dbReference type="InterPro" id="IPR011009">
    <property type="entry name" value="Kinase-like_dom_sf"/>
</dbReference>
<evidence type="ECO:0000313" key="7">
    <source>
        <dbReference type="Proteomes" id="UP000179807"/>
    </source>
</evidence>
<dbReference type="GO" id="GO:0007165">
    <property type="term" value="P:signal transduction"/>
    <property type="evidence" value="ECO:0007669"/>
    <property type="project" value="TreeGrafter"/>
</dbReference>
<keyword evidence="3 4" id="KW-0067">ATP-binding</keyword>
<dbReference type="PRINTS" id="PR00109">
    <property type="entry name" value="TYRKINASE"/>
</dbReference>
<evidence type="ECO:0000256" key="1">
    <source>
        <dbReference type="ARBA" id="ARBA00022527"/>
    </source>
</evidence>
<dbReference type="InterPro" id="IPR008271">
    <property type="entry name" value="Ser/Thr_kinase_AS"/>
</dbReference>
<keyword evidence="7" id="KW-1185">Reference proteome</keyword>
<comment type="caution">
    <text evidence="6">The sequence shown here is derived from an EMBL/GenBank/DDBJ whole genome shotgun (WGS) entry which is preliminary data.</text>
</comment>
<dbReference type="VEuPathDB" id="TrichDB:TRFO_37296"/>
<gene>
    <name evidence="6" type="ORF">TRFO_37296</name>
</gene>
<evidence type="ECO:0000313" key="6">
    <source>
        <dbReference type="EMBL" id="OHS96553.1"/>
    </source>
</evidence>
<evidence type="ECO:0000259" key="5">
    <source>
        <dbReference type="PROSITE" id="PS50011"/>
    </source>
</evidence>
<dbReference type="SUPFAM" id="SSF56112">
    <property type="entry name" value="Protein kinase-like (PK-like)"/>
    <property type="match status" value="1"/>
</dbReference>
<reference evidence="6" key="1">
    <citation type="submission" date="2016-10" db="EMBL/GenBank/DDBJ databases">
        <authorList>
            <person name="Benchimol M."/>
            <person name="Almeida L.G."/>
            <person name="Vasconcelos A.T."/>
            <person name="Perreira-Neves A."/>
            <person name="Rosa I.A."/>
            <person name="Tasca T."/>
            <person name="Bogo M.R."/>
            <person name="de Souza W."/>
        </authorList>
    </citation>
    <scope>NUCLEOTIDE SEQUENCE [LARGE SCALE GENOMIC DNA]</scope>
    <source>
        <strain evidence="6">K</strain>
    </source>
</reference>
<dbReference type="GO" id="GO:0005737">
    <property type="term" value="C:cytoplasm"/>
    <property type="evidence" value="ECO:0007669"/>
    <property type="project" value="TreeGrafter"/>
</dbReference>
<dbReference type="CDD" id="cd13999">
    <property type="entry name" value="STKc_MAP3K-like"/>
    <property type="match status" value="1"/>
</dbReference>
<dbReference type="PROSITE" id="PS50011">
    <property type="entry name" value="PROTEIN_KINASE_DOM"/>
    <property type="match status" value="1"/>
</dbReference>
<sequence>MSENPPKTYPGRNLLSKQFARFRNALRILRSIVAQTAVHRKKFEYCLEVLQSFMDEVVPSITDRECTDEDMEVNNEIMATLLYLRGIFTQYILQTWMEPTITNPAHLIVIQLQTQFRDLHQLFSHYNEPISKVFDIAENVWIQLHLQDLTAILASFKQYKQSESKDSKLNGVITERMNEIQNYISEHQKNFIIKMFTSPIPEPYKKWIVNYDDFELIERIGSGLSAEVHKALDKRTKKFVAIKQFKEKSLFGSHLQFYQREIAVLSLLEEKDTPFFLKIVGATDKCPICIMTEYMPNGGLNRKLRRNTPLSPLFKTITAYDIARGMAILHSLNIIHRDLKSLNILLDQNDRIKICDFGFSRSISDAGYKTLPLGTTHWMAPEILAGLGFYSFKVDVYAYAMVLVELVNQTKPFIGYKIEEVREGVLKKDLRPILPFDLNPELRNLITQCWDKNPDKRPTFAEIVKRFESMHVFFDGTDMVEFAKHIKELNKTTPVDDKMLKINMLKTGAMSLREIIDDISENGIPEDEIEGFWSAVPNLIERYNDRVKLSTFISFFFGTNKFSESVALLRTFPRNSIPMRIIEKLISLFPTSNEETNTGIIVLCCRNEGAPLAFLKAKSEKDIILTLEVMASQQDISINIKDKIIEKIVSEFELSESENIKISAMRCALSIKVPEIIPLQKIVNSENELLKKTARACLMGIGLKDIKIDTEILDSLLNVKSSEKEAQAALIGACVNKENAEYIIEKIYHEIENEIVMNEFLMKVFMQSTKHKELHSMIKSMIERAKWDEVGQYEKEVNLLKNFVQ</sequence>
<organism evidence="6 7">
    <name type="scientific">Tritrichomonas foetus</name>
    <dbReference type="NCBI Taxonomy" id="1144522"/>
    <lineage>
        <taxon>Eukaryota</taxon>
        <taxon>Metamonada</taxon>
        <taxon>Parabasalia</taxon>
        <taxon>Tritrichomonadida</taxon>
        <taxon>Tritrichomonadidae</taxon>
        <taxon>Tritrichomonas</taxon>
    </lineage>
</organism>
<protein>
    <submittedName>
        <fullName evidence="6">TKL family protein kinase</fullName>
    </submittedName>
</protein>
<dbReference type="PROSITE" id="PS00107">
    <property type="entry name" value="PROTEIN_KINASE_ATP"/>
    <property type="match status" value="1"/>
</dbReference>
<dbReference type="EMBL" id="MLAK01001170">
    <property type="protein sequence ID" value="OHS96553.1"/>
    <property type="molecule type" value="Genomic_DNA"/>
</dbReference>
<dbReference type="GeneID" id="94846045"/>
<keyword evidence="6" id="KW-0808">Transferase</keyword>
<feature type="binding site" evidence="4">
    <location>
        <position position="243"/>
    </location>
    <ligand>
        <name>ATP</name>
        <dbReference type="ChEBI" id="CHEBI:30616"/>
    </ligand>
</feature>
<dbReference type="InterPro" id="IPR000719">
    <property type="entry name" value="Prot_kinase_dom"/>
</dbReference>
<dbReference type="InterPro" id="IPR017441">
    <property type="entry name" value="Protein_kinase_ATP_BS"/>
</dbReference>
<dbReference type="Gene3D" id="1.10.510.10">
    <property type="entry name" value="Transferase(Phosphotransferase) domain 1"/>
    <property type="match status" value="1"/>
</dbReference>
<dbReference type="GO" id="GO:0005524">
    <property type="term" value="F:ATP binding"/>
    <property type="evidence" value="ECO:0007669"/>
    <property type="project" value="UniProtKB-UniRule"/>
</dbReference>
<dbReference type="Pfam" id="PF00069">
    <property type="entry name" value="Pkinase"/>
    <property type="match status" value="1"/>
</dbReference>
<dbReference type="PANTHER" id="PTHR23257">
    <property type="entry name" value="SERINE-THREONINE PROTEIN KINASE"/>
    <property type="match status" value="1"/>
</dbReference>
<dbReference type="PANTHER" id="PTHR23257:SF958">
    <property type="entry name" value="SERINE_THREONINE-PROTEIN KINASE WNK4"/>
    <property type="match status" value="1"/>
</dbReference>
<dbReference type="InterPro" id="IPR050167">
    <property type="entry name" value="Ser_Thr_protein_kinase"/>
</dbReference>